<dbReference type="AlphaFoldDB" id="A0A1F5EVA4"/>
<dbReference type="InterPro" id="IPR018130">
    <property type="entry name" value="Ribosomal_uS2_CS"/>
</dbReference>
<dbReference type="NCBIfam" id="TIGR01011">
    <property type="entry name" value="rpsB_bact"/>
    <property type="match status" value="1"/>
</dbReference>
<organism evidence="6 7">
    <name type="scientific">Candidatus Collierbacteria bacterium RIFCSPHIGHO2_01_FULL_50_25</name>
    <dbReference type="NCBI Taxonomy" id="1817722"/>
    <lineage>
        <taxon>Bacteria</taxon>
        <taxon>Candidatus Collieribacteriota</taxon>
    </lineage>
</organism>
<evidence type="ECO:0000256" key="3">
    <source>
        <dbReference type="ARBA" id="ARBA00023274"/>
    </source>
</evidence>
<evidence type="ECO:0000256" key="5">
    <source>
        <dbReference type="HAMAP-Rule" id="MF_00291"/>
    </source>
</evidence>
<dbReference type="InterPro" id="IPR001865">
    <property type="entry name" value="Ribosomal_uS2"/>
</dbReference>
<proteinExistence type="inferred from homology"/>
<dbReference type="Gene3D" id="1.10.287.610">
    <property type="entry name" value="Helix hairpin bin"/>
    <property type="match status" value="1"/>
</dbReference>
<dbReference type="Gene3D" id="3.40.50.10490">
    <property type="entry name" value="Glucose-6-phosphate isomerase like protein, domain 1"/>
    <property type="match status" value="1"/>
</dbReference>
<dbReference type="CDD" id="cd01425">
    <property type="entry name" value="RPS2"/>
    <property type="match status" value="1"/>
</dbReference>
<dbReference type="PRINTS" id="PR00395">
    <property type="entry name" value="RIBOSOMALS2"/>
</dbReference>
<comment type="similarity">
    <text evidence="1 5">Belongs to the universal ribosomal protein uS2 family.</text>
</comment>
<gene>
    <name evidence="5" type="primary">rpsB</name>
    <name evidence="6" type="ORF">A2703_03400</name>
</gene>
<dbReference type="STRING" id="1817722.A2703_03400"/>
<evidence type="ECO:0000313" key="7">
    <source>
        <dbReference type="Proteomes" id="UP000177979"/>
    </source>
</evidence>
<dbReference type="GO" id="GO:0003735">
    <property type="term" value="F:structural constituent of ribosome"/>
    <property type="evidence" value="ECO:0007669"/>
    <property type="project" value="InterPro"/>
</dbReference>
<dbReference type="PROSITE" id="PS00962">
    <property type="entry name" value="RIBOSOMAL_S2_1"/>
    <property type="match status" value="1"/>
</dbReference>
<dbReference type="GO" id="GO:0006412">
    <property type="term" value="P:translation"/>
    <property type="evidence" value="ECO:0007669"/>
    <property type="project" value="UniProtKB-UniRule"/>
</dbReference>
<reference evidence="6 7" key="1">
    <citation type="journal article" date="2016" name="Nat. Commun.">
        <title>Thousands of microbial genomes shed light on interconnected biogeochemical processes in an aquifer system.</title>
        <authorList>
            <person name="Anantharaman K."/>
            <person name="Brown C.T."/>
            <person name="Hug L.A."/>
            <person name="Sharon I."/>
            <person name="Castelle C.J."/>
            <person name="Probst A.J."/>
            <person name="Thomas B.C."/>
            <person name="Singh A."/>
            <person name="Wilkins M.J."/>
            <person name="Karaoz U."/>
            <person name="Brodie E.L."/>
            <person name="Williams K.H."/>
            <person name="Hubbard S.S."/>
            <person name="Banfield J.F."/>
        </authorList>
    </citation>
    <scope>NUCLEOTIDE SEQUENCE [LARGE SCALE GENOMIC DNA]</scope>
</reference>
<dbReference type="PANTHER" id="PTHR12534:SF0">
    <property type="entry name" value="SMALL RIBOSOMAL SUBUNIT PROTEIN US2M"/>
    <property type="match status" value="1"/>
</dbReference>
<name>A0A1F5EVA4_9BACT</name>
<evidence type="ECO:0000256" key="4">
    <source>
        <dbReference type="ARBA" id="ARBA00035256"/>
    </source>
</evidence>
<protein>
    <recommendedName>
        <fullName evidence="4 5">Small ribosomal subunit protein uS2</fullName>
    </recommendedName>
</protein>
<keyword evidence="3 5" id="KW-0687">Ribonucleoprotein</keyword>
<dbReference type="HAMAP" id="MF_00291_B">
    <property type="entry name" value="Ribosomal_uS2_B"/>
    <property type="match status" value="1"/>
</dbReference>
<dbReference type="EMBL" id="MFAG01000036">
    <property type="protein sequence ID" value="OGD71317.1"/>
    <property type="molecule type" value="Genomic_DNA"/>
</dbReference>
<dbReference type="Pfam" id="PF00318">
    <property type="entry name" value="Ribosomal_S2"/>
    <property type="match status" value="1"/>
</dbReference>
<dbReference type="InterPro" id="IPR023591">
    <property type="entry name" value="Ribosomal_uS2_flav_dom_sf"/>
</dbReference>
<comment type="caution">
    <text evidence="6">The sequence shown here is derived from an EMBL/GenBank/DDBJ whole genome shotgun (WGS) entry which is preliminary data.</text>
</comment>
<dbReference type="GO" id="GO:0022627">
    <property type="term" value="C:cytosolic small ribosomal subunit"/>
    <property type="evidence" value="ECO:0007669"/>
    <property type="project" value="TreeGrafter"/>
</dbReference>
<sequence>MATKKTVPVVKKARVTAEELFEAGAYFGHTAKRWNPKMGKYIWGKKAGVHIFDLEKTVAKIDEACDALEKLAAEGKNIVLVGTKRQAKEVVVEVAKANKVGYVAERWLGGIITNWKQVKTRIDKMLDLKKKREAGELKKYTKKEQILFDRDIAKLEKFLGGLADLKTAPEVLVIVDTHKERSAVREAKNKNLTVIGLVDTNSNPDGISYVVPMNDDATKAVEIVVKLFGQAIAAGRARSSAAMADK</sequence>
<dbReference type="InterPro" id="IPR005706">
    <property type="entry name" value="Ribosomal_uS2_bac/mit/plastid"/>
</dbReference>
<dbReference type="PANTHER" id="PTHR12534">
    <property type="entry name" value="30S RIBOSOMAL PROTEIN S2 PROKARYOTIC AND ORGANELLAR"/>
    <property type="match status" value="1"/>
</dbReference>
<evidence type="ECO:0000313" key="6">
    <source>
        <dbReference type="EMBL" id="OGD71317.1"/>
    </source>
</evidence>
<accession>A0A1F5EVA4</accession>
<keyword evidence="2 5" id="KW-0689">Ribosomal protein</keyword>
<evidence type="ECO:0000256" key="1">
    <source>
        <dbReference type="ARBA" id="ARBA00006242"/>
    </source>
</evidence>
<dbReference type="Proteomes" id="UP000177979">
    <property type="component" value="Unassembled WGS sequence"/>
</dbReference>
<evidence type="ECO:0000256" key="2">
    <source>
        <dbReference type="ARBA" id="ARBA00022980"/>
    </source>
</evidence>
<dbReference type="SUPFAM" id="SSF52313">
    <property type="entry name" value="Ribosomal protein S2"/>
    <property type="match status" value="1"/>
</dbReference>